<protein>
    <submittedName>
        <fullName evidence="2">Sugar transporter ERD6-like 8</fullName>
    </submittedName>
</protein>
<feature type="domain" description="AB hydrolase-1" evidence="1">
    <location>
        <begin position="8"/>
        <end position="250"/>
    </location>
</feature>
<dbReference type="InterPro" id="IPR000073">
    <property type="entry name" value="AB_hydrolase_1"/>
</dbReference>
<sequence length="272" mass="29744">MAASKPTIVIIHGGWHVPESYEKLISVLRNANYEVHCPRLPSTNQSRPPNADLYTDSDLVRTYVSSLVQAGRSVVALLHSYGGQVGTDALVGLGQATRTKEGLSGGVSHLIYLAGYAVAEGVAMMDKVREFGHMDLVPMAFDFSDDDTCVSTDPRILLVGSSDLAPDEVDKYLATLVRWNGKCMYLPSRHAAWREIPVAYVYSSQDMTVPLTYQTSFVEDMEKAGRSVRTFELATGHCPHLTATAGVVDAIQHGKLISTYIDQFSNTVKEKT</sequence>
<gene>
    <name evidence="2" type="ORF">GQ26_0360460</name>
</gene>
<name>A0A093USP6_TALMA</name>
<dbReference type="InterPro" id="IPR052897">
    <property type="entry name" value="Sec-Metab_Biosynth_Hydrolase"/>
</dbReference>
<dbReference type="HOGENOM" id="CLU_046066_1_3_1"/>
<keyword evidence="2" id="KW-0762">Sugar transport</keyword>
<dbReference type="PANTHER" id="PTHR37017">
    <property type="entry name" value="AB HYDROLASE-1 DOMAIN-CONTAINING PROTEIN-RELATED"/>
    <property type="match status" value="1"/>
</dbReference>
<organism evidence="2">
    <name type="scientific">Talaromyces marneffei PM1</name>
    <dbReference type="NCBI Taxonomy" id="1077442"/>
    <lineage>
        <taxon>Eukaryota</taxon>
        <taxon>Fungi</taxon>
        <taxon>Dikarya</taxon>
        <taxon>Ascomycota</taxon>
        <taxon>Pezizomycotina</taxon>
        <taxon>Eurotiomycetes</taxon>
        <taxon>Eurotiomycetidae</taxon>
        <taxon>Eurotiales</taxon>
        <taxon>Trichocomaceae</taxon>
        <taxon>Talaromyces</taxon>
        <taxon>Talaromyces sect. Talaromyces</taxon>
    </lineage>
</organism>
<dbReference type="Gene3D" id="3.40.50.1820">
    <property type="entry name" value="alpha/beta hydrolase"/>
    <property type="match status" value="1"/>
</dbReference>
<comment type="caution">
    <text evidence="2">The sequence shown here is derived from an EMBL/GenBank/DDBJ whole genome shotgun (WGS) entry which is preliminary data.</text>
</comment>
<dbReference type="SUPFAM" id="SSF53474">
    <property type="entry name" value="alpha/beta-Hydrolases"/>
    <property type="match status" value="1"/>
</dbReference>
<dbReference type="InterPro" id="IPR029058">
    <property type="entry name" value="AB_hydrolase_fold"/>
</dbReference>
<dbReference type="Pfam" id="PF12697">
    <property type="entry name" value="Abhydrolase_6"/>
    <property type="match status" value="1"/>
</dbReference>
<proteinExistence type="predicted"/>
<keyword evidence="2" id="KW-0813">Transport</keyword>
<dbReference type="PANTHER" id="PTHR37017:SF10">
    <property type="entry name" value="AB HYDROLASE-1 DOMAIN-CONTAINING PROTEIN"/>
    <property type="match status" value="1"/>
</dbReference>
<evidence type="ECO:0000313" key="2">
    <source>
        <dbReference type="EMBL" id="KFX43322.1"/>
    </source>
</evidence>
<dbReference type="EMBL" id="JPOX01000036">
    <property type="protein sequence ID" value="KFX43322.1"/>
    <property type="molecule type" value="Genomic_DNA"/>
</dbReference>
<reference evidence="2" key="1">
    <citation type="journal article" date="2014" name="PLoS Genet.">
        <title>Signature Gene Expression Reveals Novel Clues to the Molecular Mechanisms of Dimorphic Transition in Penicillium marneffei.</title>
        <authorList>
            <person name="Yang E."/>
            <person name="Wang G."/>
            <person name="Cai J."/>
            <person name="Woo P.C."/>
            <person name="Lau S.K."/>
            <person name="Yuen K.-Y."/>
            <person name="Chow W.-N."/>
            <person name="Lin X."/>
        </authorList>
    </citation>
    <scope>NUCLEOTIDE SEQUENCE [LARGE SCALE GENOMIC DNA]</scope>
    <source>
        <strain evidence="2">PM1</strain>
    </source>
</reference>
<dbReference type="AlphaFoldDB" id="A0A093USP6"/>
<accession>A0A093USP6</accession>
<dbReference type="eggNOG" id="ENOG502RZIH">
    <property type="taxonomic scope" value="Eukaryota"/>
</dbReference>
<evidence type="ECO:0000259" key="1">
    <source>
        <dbReference type="Pfam" id="PF12697"/>
    </source>
</evidence>